<comment type="caution">
    <text evidence="2">The sequence shown here is derived from an EMBL/GenBank/DDBJ whole genome shotgun (WGS) entry which is preliminary data.</text>
</comment>
<keyword evidence="1" id="KW-1133">Transmembrane helix</keyword>
<keyword evidence="3" id="KW-1185">Reference proteome</keyword>
<evidence type="ECO:0000256" key="1">
    <source>
        <dbReference type="SAM" id="Phobius"/>
    </source>
</evidence>
<name>A0ABQ8JRE7_DERPT</name>
<organism evidence="2 3">
    <name type="scientific">Dermatophagoides pteronyssinus</name>
    <name type="common">European house dust mite</name>
    <dbReference type="NCBI Taxonomy" id="6956"/>
    <lineage>
        <taxon>Eukaryota</taxon>
        <taxon>Metazoa</taxon>
        <taxon>Ecdysozoa</taxon>
        <taxon>Arthropoda</taxon>
        <taxon>Chelicerata</taxon>
        <taxon>Arachnida</taxon>
        <taxon>Acari</taxon>
        <taxon>Acariformes</taxon>
        <taxon>Sarcoptiformes</taxon>
        <taxon>Astigmata</taxon>
        <taxon>Psoroptidia</taxon>
        <taxon>Analgoidea</taxon>
        <taxon>Pyroglyphidae</taxon>
        <taxon>Dermatophagoidinae</taxon>
        <taxon>Dermatophagoides</taxon>
    </lineage>
</organism>
<keyword evidence="1" id="KW-0812">Transmembrane</keyword>
<evidence type="ECO:0000313" key="2">
    <source>
        <dbReference type="EMBL" id="KAH9425182.1"/>
    </source>
</evidence>
<accession>A0ABQ8JRE7</accession>
<keyword evidence="1" id="KW-0472">Membrane</keyword>
<protein>
    <submittedName>
        <fullName evidence="2">Uncharacterized protein</fullName>
    </submittedName>
</protein>
<dbReference type="EMBL" id="NJHN03000021">
    <property type="protein sequence ID" value="KAH9425182.1"/>
    <property type="molecule type" value="Genomic_DNA"/>
</dbReference>
<gene>
    <name evidence="2" type="ORF">DERP_013413</name>
</gene>
<dbReference type="Proteomes" id="UP000887458">
    <property type="component" value="Unassembled WGS sequence"/>
</dbReference>
<feature type="transmembrane region" description="Helical" evidence="1">
    <location>
        <begin position="90"/>
        <end position="109"/>
    </location>
</feature>
<reference evidence="2 3" key="1">
    <citation type="journal article" date="2018" name="J. Allergy Clin. Immunol.">
        <title>High-quality assembly of Dermatophagoides pteronyssinus genome and transcriptome reveals a wide range of novel allergens.</title>
        <authorList>
            <person name="Liu X.Y."/>
            <person name="Yang K.Y."/>
            <person name="Wang M.Q."/>
            <person name="Kwok J.S."/>
            <person name="Zeng X."/>
            <person name="Yang Z."/>
            <person name="Xiao X.J."/>
            <person name="Lau C.P."/>
            <person name="Li Y."/>
            <person name="Huang Z.M."/>
            <person name="Ba J.G."/>
            <person name="Yim A.K."/>
            <person name="Ouyang C.Y."/>
            <person name="Ngai S.M."/>
            <person name="Chan T.F."/>
            <person name="Leung E.L."/>
            <person name="Liu L."/>
            <person name="Liu Z.G."/>
            <person name="Tsui S.K."/>
        </authorList>
    </citation>
    <scope>NUCLEOTIDE SEQUENCE [LARGE SCALE GENOMIC DNA]</scope>
    <source>
        <strain evidence="2">Derp</strain>
    </source>
</reference>
<evidence type="ECO:0000313" key="3">
    <source>
        <dbReference type="Proteomes" id="UP000887458"/>
    </source>
</evidence>
<reference evidence="2 3" key="2">
    <citation type="journal article" date="2022" name="Mol. Biol. Evol.">
        <title>Comparative Genomics Reveals Insights into the Divergent Evolution of Astigmatic Mites and Household Pest Adaptations.</title>
        <authorList>
            <person name="Xiong Q."/>
            <person name="Wan A.T."/>
            <person name="Liu X."/>
            <person name="Fung C.S."/>
            <person name="Xiao X."/>
            <person name="Malainual N."/>
            <person name="Hou J."/>
            <person name="Wang L."/>
            <person name="Wang M."/>
            <person name="Yang K.Y."/>
            <person name="Cui Y."/>
            <person name="Leung E.L."/>
            <person name="Nong W."/>
            <person name="Shin S.K."/>
            <person name="Au S.W."/>
            <person name="Jeong K.Y."/>
            <person name="Chew F.T."/>
            <person name="Hui J.H."/>
            <person name="Leung T.F."/>
            <person name="Tungtrongchitr A."/>
            <person name="Zhong N."/>
            <person name="Liu Z."/>
            <person name="Tsui S.K."/>
        </authorList>
    </citation>
    <scope>NUCLEOTIDE SEQUENCE [LARGE SCALE GENOMIC DNA]</scope>
    <source>
        <strain evidence="2">Derp</strain>
    </source>
</reference>
<sequence length="421" mass="48262">MTDLFAYGISGVTLSVVGRSDNKCRMTISMQSSNCKLPLFSLSWPTNQQYSLSMSENVYLNLFVFSSSRRSMNINNSPNTINRRIMKGLIIHRTMIWVLLAIIIVFDVAQAQSSLSLMCKSRLDQCQTEFFNELKQYKLVEHELSYYQLCSSDGSYMRFVDCVREISEHDVECKQQPLHRELCNKRGLKLSSYRYTWKSNLVHDICYRTSASSIIDQDFFKHEKCISEVLNKPKWHCDLDHYEMTKRTNGLEACQHWKSFRQCIYDEVDKHCGQLGANISDYLFHIHTSYFSKYTICNLPGESHTKCWLDLIDSIPSIPITASSTTTTAPPITTGSPIITRIMETTTLESIDRINSRTNLIREAKMKSDHSNDDDQHFVSNEPTTAIAGQQTFDGNNGGQTLDGSLSLLWMMVILLTILLF</sequence>
<proteinExistence type="predicted"/>